<evidence type="ECO:0008006" key="4">
    <source>
        <dbReference type="Google" id="ProtNLM"/>
    </source>
</evidence>
<dbReference type="Pfam" id="PF07253">
    <property type="entry name" value="Gypsy"/>
    <property type="match status" value="1"/>
</dbReference>
<protein>
    <recommendedName>
        <fullName evidence="4">Envelope protein</fullName>
    </recommendedName>
</protein>
<accession>A0AAW1UM15</accession>
<reference evidence="2 3" key="1">
    <citation type="submission" date="2023-03" db="EMBL/GenBank/DDBJ databases">
        <title>Genome insight into feeding habits of ladybird beetles.</title>
        <authorList>
            <person name="Li H.-S."/>
            <person name="Huang Y.-H."/>
            <person name="Pang H."/>
        </authorList>
    </citation>
    <scope>NUCLEOTIDE SEQUENCE [LARGE SCALE GENOMIC DNA]</scope>
    <source>
        <strain evidence="2">SYSU_2023b</strain>
        <tissue evidence="2">Whole body</tissue>
    </source>
</reference>
<dbReference type="Proteomes" id="UP001431783">
    <property type="component" value="Unassembled WGS sequence"/>
</dbReference>
<dbReference type="EMBL" id="JARQZJ010000071">
    <property type="protein sequence ID" value="KAK9881856.1"/>
    <property type="molecule type" value="Genomic_DNA"/>
</dbReference>
<evidence type="ECO:0000313" key="3">
    <source>
        <dbReference type="Proteomes" id="UP001431783"/>
    </source>
</evidence>
<keyword evidence="3" id="KW-1185">Reference proteome</keyword>
<dbReference type="AlphaFoldDB" id="A0AAW1UM15"/>
<keyword evidence="1" id="KW-0472">Membrane</keyword>
<proteinExistence type="predicted"/>
<comment type="caution">
    <text evidence="2">The sequence shown here is derived from an EMBL/GenBank/DDBJ whole genome shotgun (WGS) entry which is preliminary data.</text>
</comment>
<organism evidence="2 3">
    <name type="scientific">Henosepilachna vigintioctopunctata</name>
    <dbReference type="NCBI Taxonomy" id="420089"/>
    <lineage>
        <taxon>Eukaryota</taxon>
        <taxon>Metazoa</taxon>
        <taxon>Ecdysozoa</taxon>
        <taxon>Arthropoda</taxon>
        <taxon>Hexapoda</taxon>
        <taxon>Insecta</taxon>
        <taxon>Pterygota</taxon>
        <taxon>Neoptera</taxon>
        <taxon>Endopterygota</taxon>
        <taxon>Coleoptera</taxon>
        <taxon>Polyphaga</taxon>
        <taxon>Cucujiformia</taxon>
        <taxon>Coccinelloidea</taxon>
        <taxon>Coccinellidae</taxon>
        <taxon>Epilachninae</taxon>
        <taxon>Epilachnini</taxon>
        <taxon>Henosepilachna</taxon>
    </lineage>
</organism>
<keyword evidence="1" id="KW-0812">Transmembrane</keyword>
<dbReference type="InterPro" id="IPR009882">
    <property type="entry name" value="Gypsy"/>
</dbReference>
<evidence type="ECO:0000256" key="1">
    <source>
        <dbReference type="SAM" id="Phobius"/>
    </source>
</evidence>
<sequence>MVAYLRKIYEPSQIPKFNNILTFYQILGTQVTFTNDKIIFAIHIPILKTKILDFYHIYPIIQQNKIFTPTYPYLARAGQEALAQKEECPMVEEIYYCTNGIILKDKCTLQLLNGKPPNQCVTNDIAFDQAIIEQVTRNEVLVVPVKSSRLISKCARDQFMEINQPSLIKIPENCQITINNLKFRNNDQVRQGTSLILPKLKIPVTSSKNTFQSSNLTNINFENLYEINNLAKQLTPIEKPQVPDAISTSIFSTILIVIILMISLIFFILWKRKSRTVKMEEVELQELKEDHQKETVVKPHQKNKSFIFST</sequence>
<feature type="transmembrane region" description="Helical" evidence="1">
    <location>
        <begin position="250"/>
        <end position="270"/>
    </location>
</feature>
<keyword evidence="1" id="KW-1133">Transmembrane helix</keyword>
<gene>
    <name evidence="2" type="ORF">WA026_018053</name>
</gene>
<name>A0AAW1UM15_9CUCU</name>
<evidence type="ECO:0000313" key="2">
    <source>
        <dbReference type="EMBL" id="KAK9881856.1"/>
    </source>
</evidence>